<dbReference type="AlphaFoldDB" id="A0AAV5ERJ8"/>
<name>A0AAV5ERJ8_ELECO</name>
<proteinExistence type="predicted"/>
<sequence length="76" mass="8361">MEAQRLGSTRRRREVGVRWRRGCSGKVGTQLLRLGGGARSWRGGGAAALARWRHEIMARWGRGCSGEVGAKRLRSG</sequence>
<keyword evidence="2" id="KW-1185">Reference proteome</keyword>
<gene>
    <name evidence="1" type="primary">gb12827</name>
    <name evidence="1" type="ORF">PR202_gb12827</name>
</gene>
<organism evidence="1 2">
    <name type="scientific">Eleusine coracana subsp. coracana</name>
    <dbReference type="NCBI Taxonomy" id="191504"/>
    <lineage>
        <taxon>Eukaryota</taxon>
        <taxon>Viridiplantae</taxon>
        <taxon>Streptophyta</taxon>
        <taxon>Embryophyta</taxon>
        <taxon>Tracheophyta</taxon>
        <taxon>Spermatophyta</taxon>
        <taxon>Magnoliopsida</taxon>
        <taxon>Liliopsida</taxon>
        <taxon>Poales</taxon>
        <taxon>Poaceae</taxon>
        <taxon>PACMAD clade</taxon>
        <taxon>Chloridoideae</taxon>
        <taxon>Cynodonteae</taxon>
        <taxon>Eleusininae</taxon>
        <taxon>Eleusine</taxon>
    </lineage>
</organism>
<evidence type="ECO:0000313" key="1">
    <source>
        <dbReference type="EMBL" id="GJN25043.1"/>
    </source>
</evidence>
<dbReference type="Proteomes" id="UP001054889">
    <property type="component" value="Unassembled WGS sequence"/>
</dbReference>
<accession>A0AAV5ERJ8</accession>
<comment type="caution">
    <text evidence="1">The sequence shown here is derived from an EMBL/GenBank/DDBJ whole genome shotgun (WGS) entry which is preliminary data.</text>
</comment>
<evidence type="ECO:0000313" key="2">
    <source>
        <dbReference type="Proteomes" id="UP001054889"/>
    </source>
</evidence>
<dbReference type="EMBL" id="BQKI01000077">
    <property type="protein sequence ID" value="GJN25043.1"/>
    <property type="molecule type" value="Genomic_DNA"/>
</dbReference>
<reference evidence="1" key="1">
    <citation type="journal article" date="2018" name="DNA Res.">
        <title>Multiple hybrid de novo genome assembly of finger millet, an orphan allotetraploid crop.</title>
        <authorList>
            <person name="Hatakeyama M."/>
            <person name="Aluri S."/>
            <person name="Balachadran M.T."/>
            <person name="Sivarajan S.R."/>
            <person name="Patrignani A."/>
            <person name="Gruter S."/>
            <person name="Poveda L."/>
            <person name="Shimizu-Inatsugi R."/>
            <person name="Baeten J."/>
            <person name="Francoijs K.J."/>
            <person name="Nataraja K.N."/>
            <person name="Reddy Y.A.N."/>
            <person name="Phadnis S."/>
            <person name="Ravikumar R.L."/>
            <person name="Schlapbach R."/>
            <person name="Sreeman S.M."/>
            <person name="Shimizu K.K."/>
        </authorList>
    </citation>
    <scope>NUCLEOTIDE SEQUENCE</scope>
</reference>
<reference evidence="1" key="2">
    <citation type="submission" date="2021-12" db="EMBL/GenBank/DDBJ databases">
        <title>Resequencing data analysis of finger millet.</title>
        <authorList>
            <person name="Hatakeyama M."/>
            <person name="Aluri S."/>
            <person name="Balachadran M.T."/>
            <person name="Sivarajan S.R."/>
            <person name="Poveda L."/>
            <person name="Shimizu-Inatsugi R."/>
            <person name="Schlapbach R."/>
            <person name="Sreeman S.M."/>
            <person name="Shimizu K.K."/>
        </authorList>
    </citation>
    <scope>NUCLEOTIDE SEQUENCE</scope>
</reference>
<protein>
    <submittedName>
        <fullName evidence="1">Uncharacterized protein</fullName>
    </submittedName>
</protein>